<organism evidence="1">
    <name type="scientific">Paulinella longichromatophora</name>
    <dbReference type="NCBI Taxonomy" id="1708747"/>
    <lineage>
        <taxon>Eukaryota</taxon>
        <taxon>Sar</taxon>
        <taxon>Rhizaria</taxon>
        <taxon>Cercozoa</taxon>
        <taxon>Imbricatea</taxon>
        <taxon>Silicofilosea</taxon>
        <taxon>Euglyphida</taxon>
        <taxon>Paulinellidae</taxon>
        <taxon>Paulinella</taxon>
    </lineage>
</organism>
<accession>A0A2H4ZQ75</accession>
<keyword evidence="1" id="KW-0934">Plastid</keyword>
<dbReference type="PANTHER" id="PTHR36791:SF2">
    <property type="entry name" value="OS03G0363400 PROTEIN"/>
    <property type="match status" value="1"/>
</dbReference>
<proteinExistence type="predicted"/>
<dbReference type="EMBL" id="MG264610">
    <property type="protein sequence ID" value="AUG32663.1"/>
    <property type="molecule type" value="Genomic_DNA"/>
</dbReference>
<dbReference type="PANTHER" id="PTHR36791">
    <property type="entry name" value="OS03G0363400 PROTEIN"/>
    <property type="match status" value="1"/>
</dbReference>
<sequence length="126" mass="14921">MFQDNLKNKWQCSELCGACCHLNPADRQEALQTLEPIEQDIYLSMVGEDGWCIHFESSRRYCRIYDERPSFCRVGRLIELFHIDKMDHTAFALSCCRQQIRTVYGGRSKEMRQFQRTSLSHNTNYD</sequence>
<evidence type="ECO:0008006" key="2">
    <source>
        <dbReference type="Google" id="ProtNLM"/>
    </source>
</evidence>
<protein>
    <recommendedName>
        <fullName evidence="2">Fe-S cluster protein</fullName>
    </recommendedName>
</protein>
<evidence type="ECO:0000313" key="1">
    <source>
        <dbReference type="EMBL" id="AUG32663.1"/>
    </source>
</evidence>
<reference evidence="1" key="1">
    <citation type="submission" date="2017-10" db="EMBL/GenBank/DDBJ databases">
        <title>Paulinella longichromatophora chromatophore genome.</title>
        <authorList>
            <person name="Lhee D."/>
            <person name="Yoon H.S."/>
        </authorList>
    </citation>
    <scope>NUCLEOTIDE SEQUENCE</scope>
</reference>
<dbReference type="Pfam" id="PF03692">
    <property type="entry name" value="CxxCxxCC"/>
    <property type="match status" value="1"/>
</dbReference>
<geneLocation type="plastid" evidence="1"/>
<dbReference type="InterPro" id="IPR005358">
    <property type="entry name" value="Puta_zinc/iron-chelating_dom"/>
</dbReference>
<gene>
    <name evidence="1" type="ORF">PLO_686</name>
</gene>
<dbReference type="AlphaFoldDB" id="A0A2H4ZQ75"/>
<name>A0A2H4ZQ75_9EUKA</name>